<dbReference type="Gene3D" id="3.30.465.10">
    <property type="match status" value="1"/>
</dbReference>
<comment type="cofactor">
    <cofactor evidence="1">
        <name>FAD</name>
        <dbReference type="ChEBI" id="CHEBI:57692"/>
    </cofactor>
</comment>
<keyword evidence="5" id="KW-0560">Oxidoreductase</keyword>
<name>A0ABP7CWT4_9MICC</name>
<organism evidence="7 8">
    <name type="scientific">Arthrobacter ginkgonis</name>
    <dbReference type="NCBI Taxonomy" id="1630594"/>
    <lineage>
        <taxon>Bacteria</taxon>
        <taxon>Bacillati</taxon>
        <taxon>Actinomycetota</taxon>
        <taxon>Actinomycetes</taxon>
        <taxon>Micrococcales</taxon>
        <taxon>Micrococcaceae</taxon>
        <taxon>Arthrobacter</taxon>
    </lineage>
</organism>
<evidence type="ECO:0000256" key="3">
    <source>
        <dbReference type="ARBA" id="ARBA00022630"/>
    </source>
</evidence>
<keyword evidence="3" id="KW-0285">Flavoprotein</keyword>
<dbReference type="InterPro" id="IPR016167">
    <property type="entry name" value="FAD-bd_PCMH_sub1"/>
</dbReference>
<dbReference type="Gene3D" id="3.40.462.20">
    <property type="match status" value="1"/>
</dbReference>
<dbReference type="Gene3D" id="3.30.43.10">
    <property type="entry name" value="Uridine Diphospho-n-acetylenolpyruvylglucosamine Reductase, domain 2"/>
    <property type="match status" value="1"/>
</dbReference>
<dbReference type="EMBL" id="BAABEO010000024">
    <property type="protein sequence ID" value="GAA3696023.1"/>
    <property type="molecule type" value="Genomic_DNA"/>
</dbReference>
<reference evidence="8" key="1">
    <citation type="journal article" date="2019" name="Int. J. Syst. Evol. Microbiol.">
        <title>The Global Catalogue of Microorganisms (GCM) 10K type strain sequencing project: providing services to taxonomists for standard genome sequencing and annotation.</title>
        <authorList>
            <consortium name="The Broad Institute Genomics Platform"/>
            <consortium name="The Broad Institute Genome Sequencing Center for Infectious Disease"/>
            <person name="Wu L."/>
            <person name="Ma J."/>
        </authorList>
    </citation>
    <scope>NUCLEOTIDE SEQUENCE [LARGE SCALE GENOMIC DNA]</scope>
    <source>
        <strain evidence="8">JCM 30742</strain>
    </source>
</reference>
<dbReference type="SUPFAM" id="SSF56176">
    <property type="entry name" value="FAD-binding/transporter-associated domain-like"/>
    <property type="match status" value="1"/>
</dbReference>
<comment type="similarity">
    <text evidence="2">Belongs to the oxygen-dependent FAD-linked oxidoreductase family.</text>
</comment>
<dbReference type="InterPro" id="IPR016169">
    <property type="entry name" value="FAD-bd_PCMH_sub2"/>
</dbReference>
<dbReference type="InterPro" id="IPR012951">
    <property type="entry name" value="BBE"/>
</dbReference>
<gene>
    <name evidence="7" type="ORF">GCM10023081_36460</name>
</gene>
<dbReference type="InterPro" id="IPR016166">
    <property type="entry name" value="FAD-bd_PCMH"/>
</dbReference>
<comment type="caution">
    <text evidence="7">The sequence shown here is derived from an EMBL/GenBank/DDBJ whole genome shotgun (WGS) entry which is preliminary data.</text>
</comment>
<evidence type="ECO:0000256" key="2">
    <source>
        <dbReference type="ARBA" id="ARBA00005466"/>
    </source>
</evidence>
<dbReference type="InterPro" id="IPR050416">
    <property type="entry name" value="FAD-linked_Oxidoreductase"/>
</dbReference>
<protein>
    <submittedName>
        <fullName evidence="7">FAD-binding oxidoreductase</fullName>
    </submittedName>
</protein>
<dbReference type="InterPro" id="IPR036318">
    <property type="entry name" value="FAD-bd_PCMH-like_sf"/>
</dbReference>
<feature type="domain" description="FAD-binding PCMH-type" evidence="6">
    <location>
        <begin position="37"/>
        <end position="207"/>
    </location>
</feature>
<dbReference type="PANTHER" id="PTHR42973:SF39">
    <property type="entry name" value="FAD-BINDING PCMH-TYPE DOMAIN-CONTAINING PROTEIN"/>
    <property type="match status" value="1"/>
</dbReference>
<dbReference type="InterPro" id="IPR006094">
    <property type="entry name" value="Oxid_FAD_bind_N"/>
</dbReference>
<dbReference type="RefSeq" id="WP_345153040.1">
    <property type="nucleotide sequence ID" value="NZ_BAABEO010000024.1"/>
</dbReference>
<evidence type="ECO:0000256" key="1">
    <source>
        <dbReference type="ARBA" id="ARBA00001974"/>
    </source>
</evidence>
<accession>A0ABP7CWT4</accession>
<evidence type="ECO:0000256" key="4">
    <source>
        <dbReference type="ARBA" id="ARBA00022827"/>
    </source>
</evidence>
<dbReference type="Pfam" id="PF01565">
    <property type="entry name" value="FAD_binding_4"/>
    <property type="match status" value="1"/>
</dbReference>
<evidence type="ECO:0000256" key="5">
    <source>
        <dbReference type="ARBA" id="ARBA00023002"/>
    </source>
</evidence>
<keyword evidence="8" id="KW-1185">Reference proteome</keyword>
<dbReference type="Pfam" id="PF08031">
    <property type="entry name" value="BBE"/>
    <property type="match status" value="1"/>
</dbReference>
<dbReference type="Proteomes" id="UP001500752">
    <property type="component" value="Unassembled WGS sequence"/>
</dbReference>
<sequence length="479" mass="52613">MTDTLGLRPLADAVSCNVIFPGDPGYQTARRIWNADIDRHPSAIVQCRTAQDAAAALSWCAERRVPITVRGGGHNLAGTSVADGSVLIDTGLMRQVSVDTAARTVTVGAGCRWGDVDRAAEPHEIAIPAGVVSHTGVAGLTLGGGMGYLSRMFGSTVDFLREVEIVTADGAIRRVNAQNEPDLFWALKGAGHNFGIATEFVFDYVDLPGLATVRIGLYAAEDRMPLLQHFRDHAPAMPDNVGTYVRLYRCPEYWSQVPREHRGRQIISVATVTYGDPAEEPGLTAPMFGTAQPIYTSVRTIPHVTLQHATDDEFRYGISHYWRHMAFREMPDEMLEAVLEKVDAYPGRSLNSSSFITHQVMCPFELIAGKTTPRDHSNDSTTGIHSRWAGNIGADWEYSDERPALVHWVKGFSGALQPWENGTYINFTSEHSDAASGREIYGDKFDRLVEIKTRFDPDNVFARGLVDLQEEGAAHAGRE</sequence>
<dbReference type="PANTHER" id="PTHR42973">
    <property type="entry name" value="BINDING OXIDOREDUCTASE, PUTATIVE (AFU_ORTHOLOGUE AFUA_1G17690)-RELATED"/>
    <property type="match status" value="1"/>
</dbReference>
<proteinExistence type="inferred from homology"/>
<evidence type="ECO:0000259" key="6">
    <source>
        <dbReference type="PROSITE" id="PS51387"/>
    </source>
</evidence>
<evidence type="ECO:0000313" key="7">
    <source>
        <dbReference type="EMBL" id="GAA3696023.1"/>
    </source>
</evidence>
<evidence type="ECO:0000313" key="8">
    <source>
        <dbReference type="Proteomes" id="UP001500752"/>
    </source>
</evidence>
<dbReference type="PROSITE" id="PS51387">
    <property type="entry name" value="FAD_PCMH"/>
    <property type="match status" value="1"/>
</dbReference>
<keyword evidence="4" id="KW-0274">FAD</keyword>